<evidence type="ECO:0000256" key="3">
    <source>
        <dbReference type="SAM" id="MobiDB-lite"/>
    </source>
</evidence>
<dbReference type="Gene3D" id="1.20.1250.20">
    <property type="entry name" value="MFS general substrate transporter like domains"/>
    <property type="match status" value="2"/>
</dbReference>
<dbReference type="Pfam" id="PF07690">
    <property type="entry name" value="MFS_1"/>
    <property type="match status" value="1"/>
</dbReference>
<keyword evidence="4" id="KW-0472">Membrane</keyword>
<dbReference type="Proteomes" id="UP000027222">
    <property type="component" value="Unassembled WGS sequence"/>
</dbReference>
<dbReference type="HOGENOM" id="CLU_434772_0_0_1"/>
<feature type="region of interest" description="Disordered" evidence="3">
    <location>
        <begin position="179"/>
        <end position="203"/>
    </location>
</feature>
<dbReference type="STRING" id="685588.A0A067T7R4"/>
<feature type="transmembrane region" description="Helical" evidence="4">
    <location>
        <begin position="287"/>
        <end position="306"/>
    </location>
</feature>
<feature type="transmembrane region" description="Helical" evidence="4">
    <location>
        <begin position="422"/>
        <end position="440"/>
    </location>
</feature>
<keyword evidence="4" id="KW-1133">Transmembrane helix</keyword>
<keyword evidence="4" id="KW-0812">Transmembrane</keyword>
<feature type="transmembrane region" description="Helical" evidence="4">
    <location>
        <begin position="577"/>
        <end position="597"/>
    </location>
</feature>
<dbReference type="OrthoDB" id="2213137at2759"/>
<feature type="transmembrane region" description="Helical" evidence="4">
    <location>
        <begin position="460"/>
        <end position="477"/>
    </location>
</feature>
<name>A0A067T7R4_GALM3</name>
<dbReference type="InterPro" id="IPR011701">
    <property type="entry name" value="MFS"/>
</dbReference>
<organism evidence="5 6">
    <name type="scientific">Galerina marginata (strain CBS 339.88)</name>
    <dbReference type="NCBI Taxonomy" id="685588"/>
    <lineage>
        <taxon>Eukaryota</taxon>
        <taxon>Fungi</taxon>
        <taxon>Dikarya</taxon>
        <taxon>Basidiomycota</taxon>
        <taxon>Agaricomycotina</taxon>
        <taxon>Agaricomycetes</taxon>
        <taxon>Agaricomycetidae</taxon>
        <taxon>Agaricales</taxon>
        <taxon>Agaricineae</taxon>
        <taxon>Strophariaceae</taxon>
        <taxon>Galerina</taxon>
    </lineage>
</organism>
<feature type="transmembrane region" description="Helical" evidence="4">
    <location>
        <begin position="489"/>
        <end position="509"/>
    </location>
</feature>
<dbReference type="GO" id="GO:0016020">
    <property type="term" value="C:membrane"/>
    <property type="evidence" value="ECO:0007669"/>
    <property type="project" value="UniProtKB-SubCell"/>
</dbReference>
<feature type="transmembrane region" description="Helical" evidence="4">
    <location>
        <begin position="255"/>
        <end position="275"/>
    </location>
</feature>
<dbReference type="PANTHER" id="PTHR11360">
    <property type="entry name" value="MONOCARBOXYLATE TRANSPORTER"/>
    <property type="match status" value="1"/>
</dbReference>
<evidence type="ECO:0000256" key="2">
    <source>
        <dbReference type="ARBA" id="ARBA00006727"/>
    </source>
</evidence>
<dbReference type="AlphaFoldDB" id="A0A067T7R4"/>
<feature type="transmembrane region" description="Helical" evidence="4">
    <location>
        <begin position="551"/>
        <end position="571"/>
    </location>
</feature>
<dbReference type="EMBL" id="KL142373">
    <property type="protein sequence ID" value="KDR79186.1"/>
    <property type="molecule type" value="Genomic_DNA"/>
</dbReference>
<feature type="transmembrane region" description="Helical" evidence="4">
    <location>
        <begin position="318"/>
        <end position="340"/>
    </location>
</feature>
<feature type="region of interest" description="Disordered" evidence="3">
    <location>
        <begin position="1"/>
        <end position="116"/>
    </location>
</feature>
<evidence type="ECO:0000313" key="6">
    <source>
        <dbReference type="Proteomes" id="UP000027222"/>
    </source>
</evidence>
<comment type="subcellular location">
    <subcellularLocation>
        <location evidence="1">Membrane</location>
        <topology evidence="1">Multi-pass membrane protein</topology>
    </subcellularLocation>
</comment>
<feature type="transmembrane region" description="Helical" evidence="4">
    <location>
        <begin position="347"/>
        <end position="366"/>
    </location>
</feature>
<evidence type="ECO:0000256" key="4">
    <source>
        <dbReference type="SAM" id="Phobius"/>
    </source>
</evidence>
<evidence type="ECO:0000313" key="5">
    <source>
        <dbReference type="EMBL" id="KDR79186.1"/>
    </source>
</evidence>
<comment type="similarity">
    <text evidence="2">Belongs to the major facilitator superfamily. Monocarboxylate porter (TC 2.A.1.13) family.</text>
</comment>
<dbReference type="InterPro" id="IPR036259">
    <property type="entry name" value="MFS_trans_sf"/>
</dbReference>
<gene>
    <name evidence="5" type="ORF">GALMADRAFT_243084</name>
</gene>
<dbReference type="SUPFAM" id="SSF103473">
    <property type="entry name" value="MFS general substrate transporter"/>
    <property type="match status" value="1"/>
</dbReference>
<feature type="transmembrane region" description="Helical" evidence="4">
    <location>
        <begin position="378"/>
        <end position="397"/>
    </location>
</feature>
<sequence>MFTTFPVKPRPSNDYDSYRPQSPRIYSARPSSPRITPNPPRPNSPSINSPRAISPRPVSPRPNSPSVTSHSPLSPKLKREHRVAKVYQLKSPTFPSRPEAAHTQERPAPILQLPGLPPFDLPRSVLTPKKKSFTEELAEKVENGRSWLAQLRPPWVKESRISVIPPVTPKTAKYFEEAGHSPKSAKFPSYGQTDEEQLRDPPPLYKKHAPEGGLYGWMSVAGAFFIQFCTIGFLFTWNVFEEHYNHVFLTDQNPIAVRFIGSVQFFLAFLLSLVAGKLADSGFFRHTVHGGSVLFAACLLLLSFVGEEEFGKVFALQALGMGIGIGLVFVPTALVPLHFFKRKRGMAIGIVMSGGSLGGVVFPSVLRLLIKKSGLGGGVRIVACVILGFLLIGNGLLRTPPKEEKSFYPQPRLDLAKYSKEMGYVFAAGGTFLTMLFIYWPVMYLDLIGVERGVNPNTAFYMVIVLSLSGILGRVGLGFASDIVGPWNLLLPVSGFLALMMLTMCSIQGPKSLGVFAFFYGIFSGAWLSLMVTALSSLASRISEAGTRVGLVLSISSLGILFSALLQHGVLTPQHMWVIPSILSGLIFIGVTALAFLSRKMILVKKAAGTRRRLQVLKEIPILKGIVIL</sequence>
<evidence type="ECO:0000256" key="1">
    <source>
        <dbReference type="ARBA" id="ARBA00004141"/>
    </source>
</evidence>
<keyword evidence="6" id="KW-1185">Reference proteome</keyword>
<dbReference type="PANTHER" id="PTHR11360:SF234">
    <property type="entry name" value="MFS-TYPE TRANSPORTER DBAD-RELATED"/>
    <property type="match status" value="1"/>
</dbReference>
<feature type="compositionally biased region" description="Low complexity" evidence="3">
    <location>
        <begin position="44"/>
        <end position="56"/>
    </location>
</feature>
<dbReference type="InterPro" id="IPR050327">
    <property type="entry name" value="Proton-linked_MCT"/>
</dbReference>
<dbReference type="GO" id="GO:0022857">
    <property type="term" value="F:transmembrane transporter activity"/>
    <property type="evidence" value="ECO:0007669"/>
    <property type="project" value="InterPro"/>
</dbReference>
<accession>A0A067T7R4</accession>
<reference evidence="6" key="1">
    <citation type="journal article" date="2014" name="Proc. Natl. Acad. Sci. U.S.A.">
        <title>Extensive sampling of basidiomycete genomes demonstrates inadequacy of the white-rot/brown-rot paradigm for wood decay fungi.</title>
        <authorList>
            <person name="Riley R."/>
            <person name="Salamov A.A."/>
            <person name="Brown D.W."/>
            <person name="Nagy L.G."/>
            <person name="Floudas D."/>
            <person name="Held B.W."/>
            <person name="Levasseur A."/>
            <person name="Lombard V."/>
            <person name="Morin E."/>
            <person name="Otillar R."/>
            <person name="Lindquist E.A."/>
            <person name="Sun H."/>
            <person name="LaButti K.M."/>
            <person name="Schmutz J."/>
            <person name="Jabbour D."/>
            <person name="Luo H."/>
            <person name="Baker S.E."/>
            <person name="Pisabarro A.G."/>
            <person name="Walton J.D."/>
            <person name="Blanchette R.A."/>
            <person name="Henrissat B."/>
            <person name="Martin F."/>
            <person name="Cullen D."/>
            <person name="Hibbett D.S."/>
            <person name="Grigoriev I.V."/>
        </authorList>
    </citation>
    <scope>NUCLEOTIDE SEQUENCE [LARGE SCALE GENOMIC DNA]</scope>
    <source>
        <strain evidence="6">CBS 339.88</strain>
    </source>
</reference>
<protein>
    <recommendedName>
        <fullName evidence="7">Major facilitator superfamily (MFS) profile domain-containing protein</fullName>
    </recommendedName>
</protein>
<evidence type="ECO:0008006" key="7">
    <source>
        <dbReference type="Google" id="ProtNLM"/>
    </source>
</evidence>
<proteinExistence type="inferred from homology"/>
<feature type="transmembrane region" description="Helical" evidence="4">
    <location>
        <begin position="214"/>
        <end position="235"/>
    </location>
</feature>
<feature type="transmembrane region" description="Helical" evidence="4">
    <location>
        <begin position="515"/>
        <end position="539"/>
    </location>
</feature>